<reference evidence="3 4" key="1">
    <citation type="journal article" date="2016" name="Nat. Commun.">
        <title>Thousands of microbial genomes shed light on interconnected biogeochemical processes in an aquifer system.</title>
        <authorList>
            <person name="Anantharaman K."/>
            <person name="Brown C.T."/>
            <person name="Hug L.A."/>
            <person name="Sharon I."/>
            <person name="Castelle C.J."/>
            <person name="Probst A.J."/>
            <person name="Thomas B.C."/>
            <person name="Singh A."/>
            <person name="Wilkins M.J."/>
            <person name="Karaoz U."/>
            <person name="Brodie E.L."/>
            <person name="Williams K.H."/>
            <person name="Hubbard S.S."/>
            <person name="Banfield J.F."/>
        </authorList>
    </citation>
    <scope>NUCLEOTIDE SEQUENCE [LARGE SCALE GENOMIC DNA]</scope>
    <source>
        <strain evidence="4">RIFCSPLOWO2_12_FULL_64_10</strain>
    </source>
</reference>
<sequence length="156" mass="17290">MKPDIFIDADGCPVKPEVYRVARRYGLKVTLVSNSWMRTPHEDWIELVVVDGQPDAADDWIVEHVSERDIVISGDIPLASRCIEKNALALGPTGRAFTQDSIGEALASRDLMSQLRDLGTVTGGPAPFDKRDRSRFLQRLDETIQAVCRGKEVPGD</sequence>
<evidence type="ECO:0000313" key="4">
    <source>
        <dbReference type="Proteomes" id="UP000178606"/>
    </source>
</evidence>
<dbReference type="EMBL" id="MFKF01000328">
    <property type="protein sequence ID" value="OGG46291.1"/>
    <property type="molecule type" value="Genomic_DNA"/>
</dbReference>
<proteinExistence type="inferred from homology"/>
<dbReference type="InterPro" id="IPR003791">
    <property type="entry name" value="UPF0178"/>
</dbReference>
<dbReference type="PANTHER" id="PTHR35146">
    <property type="entry name" value="UPF0178 PROTEIN YAII"/>
    <property type="match status" value="1"/>
</dbReference>
<dbReference type="HAMAP" id="MF_00489">
    <property type="entry name" value="UPF0178"/>
    <property type="match status" value="1"/>
</dbReference>
<name>A0A1F6CBE2_HANXR</name>
<protein>
    <recommendedName>
        <fullName evidence="2">UPF0178 protein A3F84_07930</fullName>
    </recommendedName>
</protein>
<accession>A0A1F6CBE2</accession>
<comment type="caution">
    <text evidence="3">The sequence shown here is derived from an EMBL/GenBank/DDBJ whole genome shotgun (WGS) entry which is preliminary data.</text>
</comment>
<evidence type="ECO:0000256" key="2">
    <source>
        <dbReference type="HAMAP-Rule" id="MF_00489"/>
    </source>
</evidence>
<dbReference type="PANTHER" id="PTHR35146:SF1">
    <property type="entry name" value="UPF0178 PROTEIN YAII"/>
    <property type="match status" value="1"/>
</dbReference>
<evidence type="ECO:0000313" key="3">
    <source>
        <dbReference type="EMBL" id="OGG46291.1"/>
    </source>
</evidence>
<comment type="similarity">
    <text evidence="1 2">Belongs to the UPF0178 family.</text>
</comment>
<evidence type="ECO:0000256" key="1">
    <source>
        <dbReference type="ARBA" id="ARBA00008522"/>
    </source>
</evidence>
<dbReference type="Pfam" id="PF02639">
    <property type="entry name" value="DUF188"/>
    <property type="match status" value="1"/>
</dbReference>
<dbReference type="Proteomes" id="UP000178606">
    <property type="component" value="Unassembled WGS sequence"/>
</dbReference>
<organism evidence="3 4">
    <name type="scientific">Handelsmanbacteria sp. (strain RIFCSPLOWO2_12_FULL_64_10)</name>
    <dbReference type="NCBI Taxonomy" id="1817868"/>
    <lineage>
        <taxon>Bacteria</taxon>
        <taxon>Candidatus Handelsmaniibacteriota</taxon>
    </lineage>
</organism>
<dbReference type="CDD" id="cd18720">
    <property type="entry name" value="PIN_YqxD-like"/>
    <property type="match status" value="1"/>
</dbReference>
<dbReference type="AlphaFoldDB" id="A0A1F6CBE2"/>
<dbReference type="NCBIfam" id="NF001095">
    <property type="entry name" value="PRK00124.1"/>
    <property type="match status" value="1"/>
</dbReference>
<gene>
    <name evidence="3" type="ORF">A3F84_07930</name>
</gene>